<protein>
    <submittedName>
        <fullName evidence="2">Polysaccharide export protein</fullName>
    </submittedName>
</protein>
<keyword evidence="1" id="KW-0472">Membrane</keyword>
<keyword evidence="1" id="KW-0812">Transmembrane</keyword>
<dbReference type="Proteomes" id="UP000435985">
    <property type="component" value="Unassembled WGS sequence"/>
</dbReference>
<name>A0A642CAV2_BACOV</name>
<proteinExistence type="predicted"/>
<dbReference type="EMBL" id="VWFO01000138">
    <property type="protein sequence ID" value="KAA4660036.1"/>
    <property type="molecule type" value="Genomic_DNA"/>
</dbReference>
<accession>A0A642CAV2</accession>
<dbReference type="AlphaFoldDB" id="A0A642CAV2"/>
<evidence type="ECO:0000256" key="1">
    <source>
        <dbReference type="SAM" id="Phobius"/>
    </source>
</evidence>
<gene>
    <name evidence="2" type="ORF">F3B98_27640</name>
</gene>
<evidence type="ECO:0000313" key="3">
    <source>
        <dbReference type="Proteomes" id="UP000435985"/>
    </source>
</evidence>
<evidence type="ECO:0000313" key="2">
    <source>
        <dbReference type="EMBL" id="KAA4660036.1"/>
    </source>
</evidence>
<sequence length="88" mass="9909">DMTVYGLRDDVKLIRENANGKQEIIPLDLNKAETILSPYYYLQQNDIIYVTPNKAKARNSDIGTSTSLWFSATSILVSIASLLFNILK</sequence>
<comment type="caution">
    <text evidence="2">The sequence shown here is derived from an EMBL/GenBank/DDBJ whole genome shotgun (WGS) entry which is preliminary data.</text>
</comment>
<keyword evidence="1" id="KW-1133">Transmembrane helix</keyword>
<organism evidence="2 3">
    <name type="scientific">Bacteroides ovatus</name>
    <dbReference type="NCBI Taxonomy" id="28116"/>
    <lineage>
        <taxon>Bacteria</taxon>
        <taxon>Pseudomonadati</taxon>
        <taxon>Bacteroidota</taxon>
        <taxon>Bacteroidia</taxon>
        <taxon>Bacteroidales</taxon>
        <taxon>Bacteroidaceae</taxon>
        <taxon>Bacteroides</taxon>
    </lineage>
</organism>
<feature type="non-terminal residue" evidence="2">
    <location>
        <position position="1"/>
    </location>
</feature>
<feature type="transmembrane region" description="Helical" evidence="1">
    <location>
        <begin position="68"/>
        <end position="87"/>
    </location>
</feature>
<reference evidence="2 3" key="1">
    <citation type="journal article" date="2019" name="Nat. Med.">
        <title>A library of human gut bacterial isolates paired with longitudinal multiomics data enables mechanistic microbiome research.</title>
        <authorList>
            <person name="Poyet M."/>
            <person name="Groussin M."/>
            <person name="Gibbons S.M."/>
            <person name="Avila-Pacheco J."/>
            <person name="Jiang X."/>
            <person name="Kearney S.M."/>
            <person name="Perrotta A.R."/>
            <person name="Berdy B."/>
            <person name="Zhao S."/>
            <person name="Lieberman T.D."/>
            <person name="Swanson P.K."/>
            <person name="Smith M."/>
            <person name="Roesemann S."/>
            <person name="Alexander J.E."/>
            <person name="Rich S.A."/>
            <person name="Livny J."/>
            <person name="Vlamakis H."/>
            <person name="Clish C."/>
            <person name="Bullock K."/>
            <person name="Deik A."/>
            <person name="Scott J."/>
            <person name="Pierce K.A."/>
            <person name="Xavier R.J."/>
            <person name="Alm E.J."/>
        </authorList>
    </citation>
    <scope>NUCLEOTIDE SEQUENCE [LARGE SCALE GENOMIC DNA]</scope>
    <source>
        <strain evidence="2 3">BIOML-A14</strain>
    </source>
</reference>